<dbReference type="PANTHER" id="PTHR13767:SF2">
    <property type="entry name" value="PSEUDOURIDYLATE SYNTHASE TRUB1"/>
    <property type="match status" value="1"/>
</dbReference>
<dbReference type="InterPro" id="IPR020103">
    <property type="entry name" value="PsdUridine_synth_cat_dom_sf"/>
</dbReference>
<dbReference type="Pfam" id="PF16198">
    <property type="entry name" value="TruB_C_2"/>
    <property type="match status" value="1"/>
</dbReference>
<feature type="domain" description="tRNA pseudouridylate synthase B C-terminal" evidence="5">
    <location>
        <begin position="172"/>
        <end position="212"/>
    </location>
</feature>
<evidence type="ECO:0000256" key="3">
    <source>
        <dbReference type="ARBA" id="ARBA00023235"/>
    </source>
</evidence>
<dbReference type="HAMAP" id="MF_01080">
    <property type="entry name" value="TruB_bact"/>
    <property type="match status" value="1"/>
</dbReference>
<dbReference type="EC" id="5.4.99.25" evidence="1"/>
<dbReference type="EMBL" id="UOGC01000061">
    <property type="protein sequence ID" value="VAX17844.1"/>
    <property type="molecule type" value="Genomic_DNA"/>
</dbReference>
<evidence type="ECO:0000313" key="6">
    <source>
        <dbReference type="EMBL" id="VAX17844.1"/>
    </source>
</evidence>
<dbReference type="GO" id="GO:0003723">
    <property type="term" value="F:RNA binding"/>
    <property type="evidence" value="ECO:0007669"/>
    <property type="project" value="InterPro"/>
</dbReference>
<dbReference type="GO" id="GO:1990481">
    <property type="term" value="P:mRNA pseudouridine synthesis"/>
    <property type="evidence" value="ECO:0007669"/>
    <property type="project" value="TreeGrafter"/>
</dbReference>
<reference evidence="6" key="1">
    <citation type="submission" date="2018-06" db="EMBL/GenBank/DDBJ databases">
        <authorList>
            <person name="Zhirakovskaya E."/>
        </authorList>
    </citation>
    <scope>NUCLEOTIDE SEQUENCE</scope>
</reference>
<dbReference type="SUPFAM" id="SSF55120">
    <property type="entry name" value="Pseudouridine synthase"/>
    <property type="match status" value="1"/>
</dbReference>
<dbReference type="Gene3D" id="3.30.2350.10">
    <property type="entry name" value="Pseudouridine synthase"/>
    <property type="match status" value="1"/>
</dbReference>
<dbReference type="PANTHER" id="PTHR13767">
    <property type="entry name" value="TRNA-PSEUDOURIDINE SYNTHASE"/>
    <property type="match status" value="1"/>
</dbReference>
<dbReference type="GO" id="GO:0006400">
    <property type="term" value="P:tRNA modification"/>
    <property type="evidence" value="ECO:0007669"/>
    <property type="project" value="TreeGrafter"/>
</dbReference>
<accession>A0A3B1C1G8</accession>
<name>A0A3B1C1G8_9ZZZZ</name>
<keyword evidence="3 6" id="KW-0413">Isomerase</keyword>
<proteinExistence type="inferred from homology"/>
<gene>
    <name evidence="6" type="ORF">MNBD_NITROSPINAE01-214</name>
</gene>
<dbReference type="InterPro" id="IPR036974">
    <property type="entry name" value="PUA_sf"/>
</dbReference>
<dbReference type="CDD" id="cd02573">
    <property type="entry name" value="PseudoU_synth_EcTruB"/>
    <property type="match status" value="1"/>
</dbReference>
<feature type="domain" description="Pseudouridine synthase II N-terminal" evidence="4">
    <location>
        <begin position="23"/>
        <end position="171"/>
    </location>
</feature>
<dbReference type="NCBIfam" id="TIGR00431">
    <property type="entry name" value="TruB"/>
    <property type="match status" value="1"/>
</dbReference>
<organism evidence="6">
    <name type="scientific">hydrothermal vent metagenome</name>
    <dbReference type="NCBI Taxonomy" id="652676"/>
    <lineage>
        <taxon>unclassified sequences</taxon>
        <taxon>metagenomes</taxon>
        <taxon>ecological metagenomes</taxon>
    </lineage>
</organism>
<dbReference type="GO" id="GO:0160148">
    <property type="term" value="F:tRNA pseudouridine(55) synthase activity"/>
    <property type="evidence" value="ECO:0007669"/>
    <property type="project" value="UniProtKB-EC"/>
</dbReference>
<dbReference type="InterPro" id="IPR002501">
    <property type="entry name" value="PsdUridine_synth_N"/>
</dbReference>
<dbReference type="AlphaFoldDB" id="A0A3B1C1G8"/>
<dbReference type="Gene3D" id="2.30.130.10">
    <property type="entry name" value="PUA domain"/>
    <property type="match status" value="1"/>
</dbReference>
<keyword evidence="2" id="KW-0819">tRNA processing</keyword>
<protein>
    <recommendedName>
        <fullName evidence="1">tRNA pseudouridine(55) synthase</fullName>
        <ecNumber evidence="1">5.4.99.25</ecNumber>
    </recommendedName>
</protein>
<dbReference type="InterPro" id="IPR032819">
    <property type="entry name" value="TruB_C"/>
</dbReference>
<sequence>MEGFLNIYKPEGITSADVVRVIKRELRVKKVGYIGTLDPMATGVLPVGMGRATKLFPFLEKDKKEYDAIMTLGSSTDTQDRTGKVLNSADPSGITEEQVKEAMKSFAGEIEQVPPMFSAKKVQGERLYDLARQGIEIERQPVKVTVRDIKFISKDGEKVRFTVLVSPGTYVRTICHDMGEKLGVHAHLSDLIRTASGSFGVESSIPLDEIRGDNLEKVEKSLLSFTEALANMSLAVVIPHAVDRIRNGMPLGVSDIVRFEHVLDNTHVRIVDKQEKLVSIGVMGGVPMAGFPFSSIQPKKVLG</sequence>
<evidence type="ECO:0000259" key="5">
    <source>
        <dbReference type="Pfam" id="PF16198"/>
    </source>
</evidence>
<evidence type="ECO:0000256" key="2">
    <source>
        <dbReference type="ARBA" id="ARBA00022694"/>
    </source>
</evidence>
<dbReference type="Pfam" id="PF01509">
    <property type="entry name" value="TruB_N"/>
    <property type="match status" value="1"/>
</dbReference>
<evidence type="ECO:0000256" key="1">
    <source>
        <dbReference type="ARBA" id="ARBA00012787"/>
    </source>
</evidence>
<dbReference type="InterPro" id="IPR014780">
    <property type="entry name" value="tRNA_psdUridine_synth_TruB"/>
</dbReference>
<evidence type="ECO:0000259" key="4">
    <source>
        <dbReference type="Pfam" id="PF01509"/>
    </source>
</evidence>